<sequence length="121" mass="13729">MEKLHLRLQRPVPGVDHLHAVDPEQFASFHPHWDTIAANLDVDQINDFYVYEGEYGNASTHWHSSAKGLQAARAVLEHLRDNPGALDEQTHASYIELMETVESVLDDADLRDTPFCFVGNY</sequence>
<dbReference type="KEGG" id="snep:Enr13x_67530"/>
<evidence type="ECO:0000313" key="2">
    <source>
        <dbReference type="Proteomes" id="UP000319004"/>
    </source>
</evidence>
<reference evidence="1 2" key="1">
    <citation type="submission" date="2019-03" db="EMBL/GenBank/DDBJ databases">
        <title>Deep-cultivation of Planctomycetes and their phenomic and genomic characterization uncovers novel biology.</title>
        <authorList>
            <person name="Wiegand S."/>
            <person name="Jogler M."/>
            <person name="Boedeker C."/>
            <person name="Pinto D."/>
            <person name="Vollmers J."/>
            <person name="Rivas-Marin E."/>
            <person name="Kohn T."/>
            <person name="Peeters S.H."/>
            <person name="Heuer A."/>
            <person name="Rast P."/>
            <person name="Oberbeckmann S."/>
            <person name="Bunk B."/>
            <person name="Jeske O."/>
            <person name="Meyerdierks A."/>
            <person name="Storesund J.E."/>
            <person name="Kallscheuer N."/>
            <person name="Luecker S."/>
            <person name="Lage O.M."/>
            <person name="Pohl T."/>
            <person name="Merkel B.J."/>
            <person name="Hornburger P."/>
            <person name="Mueller R.-W."/>
            <person name="Bruemmer F."/>
            <person name="Labrenz M."/>
            <person name="Spormann A.M."/>
            <person name="Op den Camp H."/>
            <person name="Overmann J."/>
            <person name="Amann R."/>
            <person name="Jetten M.S.M."/>
            <person name="Mascher T."/>
            <person name="Medema M.H."/>
            <person name="Devos D.P."/>
            <person name="Kaster A.-K."/>
            <person name="Ovreas L."/>
            <person name="Rohde M."/>
            <person name="Galperin M.Y."/>
            <person name="Jogler C."/>
        </authorList>
    </citation>
    <scope>NUCLEOTIDE SEQUENCE [LARGE SCALE GENOMIC DNA]</scope>
    <source>
        <strain evidence="1 2">Enr13</strain>
    </source>
</reference>
<dbReference type="AlphaFoldDB" id="A0A518I1D8"/>
<organism evidence="1 2">
    <name type="scientific">Stieleria neptunia</name>
    <dbReference type="NCBI Taxonomy" id="2527979"/>
    <lineage>
        <taxon>Bacteria</taxon>
        <taxon>Pseudomonadati</taxon>
        <taxon>Planctomycetota</taxon>
        <taxon>Planctomycetia</taxon>
        <taxon>Pirellulales</taxon>
        <taxon>Pirellulaceae</taxon>
        <taxon>Stieleria</taxon>
    </lineage>
</organism>
<protein>
    <submittedName>
        <fullName evidence="1">Uncharacterized protein</fullName>
    </submittedName>
</protein>
<name>A0A518I1D8_9BACT</name>
<evidence type="ECO:0000313" key="1">
    <source>
        <dbReference type="EMBL" id="QDV46844.1"/>
    </source>
</evidence>
<dbReference type="EMBL" id="CP037423">
    <property type="protein sequence ID" value="QDV46844.1"/>
    <property type="molecule type" value="Genomic_DNA"/>
</dbReference>
<gene>
    <name evidence="1" type="ORF">Enr13x_67530</name>
</gene>
<proteinExistence type="predicted"/>
<accession>A0A518I1D8</accession>
<keyword evidence="2" id="KW-1185">Reference proteome</keyword>
<dbReference type="Proteomes" id="UP000319004">
    <property type="component" value="Chromosome"/>
</dbReference>